<dbReference type="VEuPathDB" id="PlasmoDB:PGAL8A_00097300"/>
<dbReference type="GeneID" id="39729497"/>
<name>A0A1J1GLR6_PLAGA</name>
<dbReference type="Proteomes" id="UP000220797">
    <property type="component" value="Unassembled WGS sequence"/>
</dbReference>
<protein>
    <submittedName>
        <fullName evidence="2">Uncharacterized protein</fullName>
    </submittedName>
</protein>
<keyword evidence="1" id="KW-0175">Coiled coil</keyword>
<proteinExistence type="predicted"/>
<sequence>MLKYVSNINKKLIYKLHIENDKIIDMPMFLVDNIYIRNKKELIILLTNAIFFNKTEFLDNYKKVLMKNNNYNNINKGENINNNIKYNNSINDHKTTCDINNLNYNNKTINFIINENKNNYDDKLKFPINKDIHSIRDKDTCELKFNYYKYNNEEYNDLINSLSEKYYDIDYYNSDYLDIFEDEKEYINYLESIKKNENDEIKGKEYSLIGYIPNDYFFFSFKNRIISIKEILSFNDLFSLICLFSKIKDVDIMKILAEEYIKNIEMKKYKKVNNKHIIHLLNIFIKINYEKNNIHNIIKSLLENVYINVLSNDLKLSTLCFSCLSRLHLYNILFYDYISNFIKNIDKCSHLSCSILLHCIGYYKHYLIQKKRDIYKEIKSYKNAVKKYNDSKIYNEKKNTLLKNDKYIINDVKTNILRFQLSKKNRDLINELEYKIIENLIKMDLENISGKSISCILHYYYLINKRILNDNDHILFSKLIDILIRNNINFIKPRSFLMSSYTLILHKYFTNIDISAYFLMQCSKLIKSLKKKIYIENLLFVLIGFSQNQLIVYKNKNNKFPKIYIDRKNNKLHNFKIENKYIDMLEKSENEINLLKKKDVDPISCRSAILYIFNEITNLDYELNKNQILLYLQLFSSFDIKLNTDIKQKLFILIINSVNDLISSINFVFQLAIKIYGILSNYMKTIALHYLEKVDFELCKFYKLIKNNEKYFYNYIQSDNYNKKEYSFLCDVNTLSSILFIFDQIDVSKRDFILNLLNLLQNNNYLLLTYKKNKFSSYIYMIHYIGYMPTEKKHKEFIDFIYTNLSDYIDLSYKEYLQKKENIHLDNIYGVKKEINSEEKPEVDINKYNEEHIENKSNKIVIENLNENMNKYEDENYFNEVNHKIINDKIYIKDLILLLDSIRINKAYNYNLLISNIINMMNTEKIRMLQDDDIELINYIFIDMGLMNKYIMDEAKKRGLTIGLNS</sequence>
<dbReference type="EMBL" id="CVMV01000015">
    <property type="protein sequence ID" value="CRG93267.1"/>
    <property type="molecule type" value="Genomic_DNA"/>
</dbReference>
<evidence type="ECO:0000256" key="1">
    <source>
        <dbReference type="SAM" id="Coils"/>
    </source>
</evidence>
<accession>A0A1J1GLR6</accession>
<organism evidence="2 3">
    <name type="scientific">Plasmodium gallinaceum</name>
    <dbReference type="NCBI Taxonomy" id="5849"/>
    <lineage>
        <taxon>Eukaryota</taxon>
        <taxon>Sar</taxon>
        <taxon>Alveolata</taxon>
        <taxon>Apicomplexa</taxon>
        <taxon>Aconoidasida</taxon>
        <taxon>Haemosporida</taxon>
        <taxon>Plasmodiidae</taxon>
        <taxon>Plasmodium</taxon>
        <taxon>Plasmodium (Haemamoeba)</taxon>
    </lineage>
</organism>
<feature type="coiled-coil region" evidence="1">
    <location>
        <begin position="855"/>
        <end position="882"/>
    </location>
</feature>
<gene>
    <name evidence="2" type="ORF">PGAL8A_00097300</name>
</gene>
<evidence type="ECO:0000313" key="3">
    <source>
        <dbReference type="Proteomes" id="UP000220797"/>
    </source>
</evidence>
<dbReference type="AlphaFoldDB" id="A0A1J1GLR6"/>
<keyword evidence="3" id="KW-1185">Reference proteome</keyword>
<reference evidence="2" key="1">
    <citation type="submission" date="2015-04" db="EMBL/GenBank/DDBJ databases">
        <authorList>
            <consortium name="Pathogen Informatics"/>
        </authorList>
    </citation>
    <scope>NUCLEOTIDE SEQUENCE [LARGE SCALE GENOMIC DNA]</scope>
    <source>
        <strain evidence="2">8A</strain>
    </source>
</reference>
<dbReference type="RefSeq" id="XP_028526089.1">
    <property type="nucleotide sequence ID" value="XM_028672344.1"/>
</dbReference>
<evidence type="ECO:0000313" key="2">
    <source>
        <dbReference type="EMBL" id="CRG93267.1"/>
    </source>
</evidence>
<dbReference type="OrthoDB" id="366081at2759"/>
<comment type="caution">
    <text evidence="2">The sequence shown here is derived from an EMBL/GenBank/DDBJ whole genome shotgun (WGS) entry which is preliminary data.</text>
</comment>